<dbReference type="AlphaFoldDB" id="A0A4P6XY79"/>
<dbReference type="EMBL" id="CP034462">
    <property type="protein sequence ID" value="QBM91084.1"/>
    <property type="molecule type" value="Genomic_DNA"/>
</dbReference>
<protein>
    <submittedName>
        <fullName evidence="3">Uncharacterized protein</fullName>
    </submittedName>
</protein>
<keyword evidence="1" id="KW-0175">Coiled coil</keyword>
<evidence type="ECO:0000256" key="1">
    <source>
        <dbReference type="SAM" id="Coils"/>
    </source>
</evidence>
<proteinExistence type="predicted"/>
<organism evidence="3 4">
    <name type="scientific">Metschnikowia aff. pulcherrima</name>
    <dbReference type="NCBI Taxonomy" id="2163413"/>
    <lineage>
        <taxon>Eukaryota</taxon>
        <taxon>Fungi</taxon>
        <taxon>Dikarya</taxon>
        <taxon>Ascomycota</taxon>
        <taxon>Saccharomycotina</taxon>
        <taxon>Pichiomycetes</taxon>
        <taxon>Metschnikowiaceae</taxon>
        <taxon>Metschnikowia</taxon>
    </lineage>
</organism>
<accession>A0A4P6XY79</accession>
<name>A0A4P6XY79_9ASCO</name>
<evidence type="ECO:0000256" key="2">
    <source>
        <dbReference type="SAM" id="MobiDB-lite"/>
    </source>
</evidence>
<dbReference type="Proteomes" id="UP000292447">
    <property type="component" value="Chromosome VII"/>
</dbReference>
<feature type="region of interest" description="Disordered" evidence="2">
    <location>
        <begin position="137"/>
        <end position="241"/>
    </location>
</feature>
<feature type="region of interest" description="Disordered" evidence="2">
    <location>
        <begin position="1"/>
        <end position="38"/>
    </location>
</feature>
<evidence type="ECO:0000313" key="3">
    <source>
        <dbReference type="EMBL" id="QBM91084.1"/>
    </source>
</evidence>
<evidence type="ECO:0000313" key="4">
    <source>
        <dbReference type="Proteomes" id="UP000292447"/>
    </source>
</evidence>
<feature type="compositionally biased region" description="Polar residues" evidence="2">
    <location>
        <begin position="224"/>
        <end position="235"/>
    </location>
</feature>
<keyword evidence="4" id="KW-1185">Reference proteome</keyword>
<sequence>MNTLQESQSVNQDQTEMSIKTTPAAKDAPLALRKPKTPLKKEELEKIAQELKKKLSKASVAAKQLNAARSLPPDSPVSLTMLPRLSPLKNFYMWRRQIASGPHQNVTSLPNLYLPDGKLPTLTKPLLFLLSSPLKHFSGSGNEQSASRKSSVGSDEFADPHDSPIKRRRAESGAAVRPREPHMVLQPLGTPTTPPKSGLAQAPLKTASNSQKEPKTTPVLAKRQLSQNLLKTPTQPGRGDAYNDEEGADLLMYLATSPQVQKPFVGTTPRAPQGQPHNHNVVFSQTAPKSAGNQFIAPPPLTPKRPMTLTAKTPQNRLTPYGLAVPGSALPSAGLALTPAGFNMNDYVNFFTPLPGTAAHGHTGRTLLKTPDFHGQIQNGTHTSVDGKMINFDKPELFGAGPSDQAKD</sequence>
<feature type="compositionally biased region" description="Polar residues" evidence="2">
    <location>
        <begin position="1"/>
        <end position="21"/>
    </location>
</feature>
<feature type="compositionally biased region" description="Polar residues" evidence="2">
    <location>
        <begin position="139"/>
        <end position="153"/>
    </location>
</feature>
<gene>
    <name evidence="3" type="ORF">METSCH_G01260</name>
</gene>
<feature type="coiled-coil region" evidence="1">
    <location>
        <begin position="41"/>
        <end position="68"/>
    </location>
</feature>
<reference evidence="4" key="1">
    <citation type="submission" date="2019-03" db="EMBL/GenBank/DDBJ databases">
        <title>Snf2 controls pulcherriminic acid biosynthesis and connects pigmentation and antifungal activity of the yeast Metschnikowia pulcherrima.</title>
        <authorList>
            <person name="Gore-Lloyd D."/>
            <person name="Sumann I."/>
            <person name="Brachmann A.O."/>
            <person name="Schneeberger K."/>
            <person name="Ortiz-Merino R.A."/>
            <person name="Moreno-Beltran M."/>
            <person name="Schlaefli M."/>
            <person name="Kirner P."/>
            <person name="Santos Kron A."/>
            <person name="Wolfe K.H."/>
            <person name="Piel J."/>
            <person name="Ahrens C.H."/>
            <person name="Henk D."/>
            <person name="Freimoser F.M."/>
        </authorList>
    </citation>
    <scope>NUCLEOTIDE SEQUENCE [LARGE SCALE GENOMIC DNA]</scope>
    <source>
        <strain evidence="4">APC 1.2</strain>
    </source>
</reference>